<sequence length="677" mass="73956">MLFSPLLIWALAIIARVVECATEGDDAFRQDCLSLNPAALVRNSTLVRLEFVAQGTTVSLNDNVPEWKGARYLATGNGGVDGCIKYEDLAYGAANGFATMGTNNSHNGTTAVTMLNNPDSVEDFSYRALHTGTKSAKKIIKAFYDKKPDHSYFIGCSLGGRMGIKDAELFPEDYDGINFIPADTWTGLIHDEVLRQCDKIDGVADGIIEVPNKCHFDPHALLCKASEVQGCLNEAQVQQLEKIYAPYEFPDGEPIFPRLNPGAEKRAVDRLLSGLPFTNSVEWFRYVVLSDPAWQPEDYTSALVRTAEAINPFNIRTYPRTLPGFRARGGKLITYHGGQDQQLTQFGTERFVERMARGDGRLGDYNRYFPILGMFHCNAGPGAWVLDQGGNAAAAGIGFDAESNVLAAAVAWVEEGRAGRPRQQTFLGGDYKKPESWSSTTMKIIVTGASGFVGSEIIRQCLQNPKMTTVVAVARRPVSVPDDTPASKFRSVVVSNYDNYPEDAWKEFSGADACIWTVAVTPAKTKGMTPEDVRKACHDYTLAGLQTIWSSEPLRPFRFLYMSGAVAERNQSKQLPWVMAEYRLMRGETENQVLRFADQHEGLEACVARPGFITSCSTALGSATAAALSVAVVVPNIAVETIAAALAHQAVAGFEQETLKTSDLKRLGRAAGKICMM</sequence>
<keyword evidence="2" id="KW-0624">Polysaccharide degradation</keyword>
<keyword evidence="2" id="KW-0119">Carbohydrate metabolism</keyword>
<evidence type="ECO:0000256" key="1">
    <source>
        <dbReference type="ARBA" id="ARBA00022487"/>
    </source>
</evidence>
<dbReference type="PANTHER" id="PTHR33938">
    <property type="entry name" value="FERULOYL ESTERASE B-RELATED"/>
    <property type="match status" value="1"/>
</dbReference>
<keyword evidence="4 7" id="KW-0378">Hydrolase</keyword>
<comment type="caution">
    <text evidence="9">The sequence shown here is derived from an EMBL/GenBank/DDBJ whole genome shotgun (WGS) entry which is preliminary data.</text>
</comment>
<dbReference type="GO" id="GO:0030600">
    <property type="term" value="F:feruloyl esterase activity"/>
    <property type="evidence" value="ECO:0007669"/>
    <property type="project" value="UniProtKB-EC"/>
</dbReference>
<keyword evidence="1" id="KW-0719">Serine esterase</keyword>
<dbReference type="Pfam" id="PF07519">
    <property type="entry name" value="Tannase"/>
    <property type="match status" value="3"/>
</dbReference>
<comment type="similarity">
    <text evidence="7">Belongs to the tannase family.</text>
</comment>
<evidence type="ECO:0000256" key="5">
    <source>
        <dbReference type="ARBA" id="ARBA00023157"/>
    </source>
</evidence>
<evidence type="ECO:0000256" key="4">
    <source>
        <dbReference type="ARBA" id="ARBA00022801"/>
    </source>
</evidence>
<evidence type="ECO:0000256" key="6">
    <source>
        <dbReference type="ARBA" id="ARBA00034075"/>
    </source>
</evidence>
<evidence type="ECO:0000259" key="8">
    <source>
        <dbReference type="Pfam" id="PF01370"/>
    </source>
</evidence>
<dbReference type="InterPro" id="IPR011118">
    <property type="entry name" value="Tannase/feruloyl_esterase"/>
</dbReference>
<name>A0A8I2Z915_VERLO</name>
<dbReference type="Pfam" id="PF01370">
    <property type="entry name" value="Epimerase"/>
    <property type="match status" value="1"/>
</dbReference>
<accession>A0A8I2Z915</accession>
<keyword evidence="2" id="KW-0858">Xylan degradation</keyword>
<evidence type="ECO:0000256" key="2">
    <source>
        <dbReference type="ARBA" id="ARBA00022651"/>
    </source>
</evidence>
<feature type="signal peptide" evidence="7">
    <location>
        <begin position="1"/>
        <end position="20"/>
    </location>
</feature>
<evidence type="ECO:0000256" key="3">
    <source>
        <dbReference type="ARBA" id="ARBA00022729"/>
    </source>
</evidence>
<dbReference type="AlphaFoldDB" id="A0A8I2Z915"/>
<dbReference type="GO" id="GO:0045493">
    <property type="term" value="P:xylan catabolic process"/>
    <property type="evidence" value="ECO:0007669"/>
    <property type="project" value="UniProtKB-KW"/>
</dbReference>
<evidence type="ECO:0000313" key="9">
    <source>
        <dbReference type="EMBL" id="KAG7119124.1"/>
    </source>
</evidence>
<evidence type="ECO:0000256" key="7">
    <source>
        <dbReference type="RuleBase" id="RU361238"/>
    </source>
</evidence>
<organism evidence="9 10">
    <name type="scientific">Verticillium longisporum</name>
    <name type="common">Verticillium dahliae var. longisporum</name>
    <dbReference type="NCBI Taxonomy" id="100787"/>
    <lineage>
        <taxon>Eukaryota</taxon>
        <taxon>Fungi</taxon>
        <taxon>Dikarya</taxon>
        <taxon>Ascomycota</taxon>
        <taxon>Pezizomycotina</taxon>
        <taxon>Sordariomycetes</taxon>
        <taxon>Hypocreomycetidae</taxon>
        <taxon>Glomerellales</taxon>
        <taxon>Plectosphaerellaceae</taxon>
        <taxon>Verticillium</taxon>
    </lineage>
</organism>
<dbReference type="PANTHER" id="PTHR33938:SF15">
    <property type="entry name" value="FERULOYL ESTERASE B-RELATED"/>
    <property type="match status" value="1"/>
</dbReference>
<proteinExistence type="inferred from homology"/>
<comment type="catalytic activity">
    <reaction evidence="6">
        <text>feruloyl-polysaccharide + H2O = ferulate + polysaccharide.</text>
        <dbReference type="EC" id="3.1.1.73"/>
    </reaction>
</comment>
<dbReference type="Proteomes" id="UP000689129">
    <property type="component" value="Unassembled WGS sequence"/>
</dbReference>
<dbReference type="EC" id="3.1.1.-" evidence="7"/>
<dbReference type="EMBL" id="JAEMWZ010000411">
    <property type="protein sequence ID" value="KAG7119124.1"/>
    <property type="molecule type" value="Genomic_DNA"/>
</dbReference>
<keyword evidence="3 7" id="KW-0732">Signal</keyword>
<dbReference type="OrthoDB" id="3039123at2759"/>
<evidence type="ECO:0000313" key="10">
    <source>
        <dbReference type="Proteomes" id="UP000689129"/>
    </source>
</evidence>
<feature type="chain" id="PRO_5034523428" description="Carboxylic ester hydrolase" evidence="7">
    <location>
        <begin position="21"/>
        <end position="677"/>
    </location>
</feature>
<dbReference type="InterPro" id="IPR001509">
    <property type="entry name" value="Epimerase_deHydtase"/>
</dbReference>
<keyword evidence="5" id="KW-1015">Disulfide bond</keyword>
<feature type="domain" description="NAD-dependent epimerase/dehydratase" evidence="8">
    <location>
        <begin position="444"/>
        <end position="610"/>
    </location>
</feature>
<reference evidence="9" key="1">
    <citation type="journal article" date="2021" name="Mol. Plant Pathol.">
        <title>A 20-kb lineage-specific genomic region tames virulence in pathogenic amphidiploid Verticillium longisporum.</title>
        <authorList>
            <person name="Harting R."/>
            <person name="Starke J."/>
            <person name="Kusch H."/>
            <person name="Poggeler S."/>
            <person name="Maurus I."/>
            <person name="Schluter R."/>
            <person name="Landesfeind M."/>
            <person name="Bulla I."/>
            <person name="Nowrousian M."/>
            <person name="de Jonge R."/>
            <person name="Stahlhut G."/>
            <person name="Hoff K.J."/>
            <person name="Asshauer K.P."/>
            <person name="Thurmer A."/>
            <person name="Stanke M."/>
            <person name="Daniel R."/>
            <person name="Morgenstern B."/>
            <person name="Thomma B.P.H.J."/>
            <person name="Kronstad J.W."/>
            <person name="Braus-Stromeyer S.A."/>
            <person name="Braus G.H."/>
        </authorList>
    </citation>
    <scope>NUCLEOTIDE SEQUENCE</scope>
    <source>
        <strain evidence="9">Vl32</strain>
    </source>
</reference>
<gene>
    <name evidence="9" type="ORF">HYQ45_015255</name>
</gene>
<protein>
    <recommendedName>
        <fullName evidence="7">Carboxylic ester hydrolase</fullName>
        <ecNumber evidence="7">3.1.1.-</ecNumber>
    </recommendedName>
</protein>